<proteinExistence type="predicted"/>
<reference evidence="3 4" key="3">
    <citation type="submission" date="2019-11" db="EMBL/GenBank/DDBJ databases">
        <title>Type strains purchased from KCTC, JCM and DSMZ.</title>
        <authorList>
            <person name="Lu H."/>
        </authorList>
    </citation>
    <scope>NUCLEOTIDE SEQUENCE [LARGE SCALE GENOMIC DNA]</scope>
    <source>
        <strain evidence="3 4">KCTC 52429</strain>
    </source>
</reference>
<evidence type="ECO:0000313" key="4">
    <source>
        <dbReference type="Proteomes" id="UP000430634"/>
    </source>
</evidence>
<evidence type="ECO:0008006" key="6">
    <source>
        <dbReference type="Google" id="ProtNLM"/>
    </source>
</evidence>
<organism evidence="3 4">
    <name type="scientific">Pseudoduganella buxea</name>
    <dbReference type="NCBI Taxonomy" id="1949069"/>
    <lineage>
        <taxon>Bacteria</taxon>
        <taxon>Pseudomonadati</taxon>
        <taxon>Pseudomonadota</taxon>
        <taxon>Betaproteobacteria</taxon>
        <taxon>Burkholderiales</taxon>
        <taxon>Oxalobacteraceae</taxon>
        <taxon>Telluria group</taxon>
        <taxon>Pseudoduganella</taxon>
    </lineage>
</organism>
<evidence type="ECO:0000313" key="5">
    <source>
        <dbReference type="Proteomes" id="UP000622638"/>
    </source>
</evidence>
<reference evidence="2" key="1">
    <citation type="journal article" date="2014" name="Int. J. Syst. Evol. Microbiol.">
        <title>Complete genome of a new Firmicutes species belonging to the dominant human colonic microbiota ('Ruminococcus bicirculans') reveals two chromosomes and a selective capacity to utilize plant glucans.</title>
        <authorList>
            <consortium name="NISC Comparative Sequencing Program"/>
            <person name="Wegmann U."/>
            <person name="Louis P."/>
            <person name="Goesmann A."/>
            <person name="Henrissat B."/>
            <person name="Duncan S.H."/>
            <person name="Flint H.J."/>
        </authorList>
    </citation>
    <scope>NUCLEOTIDE SEQUENCE</scope>
    <source>
        <strain evidence="2">CGMCC 1.15931</strain>
    </source>
</reference>
<dbReference type="EMBL" id="BMKG01000021">
    <property type="protein sequence ID" value="GGC16396.1"/>
    <property type="molecule type" value="Genomic_DNA"/>
</dbReference>
<evidence type="ECO:0000313" key="2">
    <source>
        <dbReference type="EMBL" id="GGC16396.1"/>
    </source>
</evidence>
<dbReference type="AlphaFoldDB" id="A0A6I3SUQ9"/>
<dbReference type="OrthoDB" id="140419at2"/>
<dbReference type="RefSeq" id="WP_155470223.1">
    <property type="nucleotide sequence ID" value="NZ_BMKG01000021.1"/>
</dbReference>
<sequence length="432" mass="48641">MRKRVAGLAAGALAMLVAGGALAASVQDVAERYRKLVLAVGQHDKDYVDAYYGPPALQEQAARERQSLASIRTGAQGAIADLADKQAANADDALRIEFLRKQLRAMTARVDMLDGKKFTFDEETALLYDAVTPHHDRAYYEKLVAQVDRLVPGKGPLPQRVQDFRARFAIPQERLKPVMDAAIAACRERTAKYLPLPAKESFVLEFVTNKPWSGYNWYKGDAHSLIQINTQFPIYIERAVDLGCHEGYPGHHVYNALLEQALVKERNWVEFSVYPLYSPMSLVAEGSANYGIEMAFPDDERIAFERDVLYPLAGLDPALAEKYARLQKLLAQLSYADNDNAMHYLEGRFTREQAVEWLVNVALYPPEKAGQRIQFYEGLRGYVINYNLGKDLVKAWVERRVTATDPAQARAQRWTAFRQLLSSPRLASGLRD</sequence>
<accession>A0A6I3SUQ9</accession>
<dbReference type="Proteomes" id="UP000622638">
    <property type="component" value="Unassembled WGS sequence"/>
</dbReference>
<dbReference type="EMBL" id="WNKZ01000019">
    <property type="protein sequence ID" value="MTV52900.1"/>
    <property type="molecule type" value="Genomic_DNA"/>
</dbReference>
<gene>
    <name evidence="2" type="ORF">GCM10011572_42180</name>
    <name evidence="3" type="ORF">GM672_09170</name>
</gene>
<comment type="caution">
    <text evidence="3">The sequence shown here is derived from an EMBL/GenBank/DDBJ whole genome shotgun (WGS) entry which is preliminary data.</text>
</comment>
<evidence type="ECO:0000256" key="1">
    <source>
        <dbReference type="SAM" id="SignalP"/>
    </source>
</evidence>
<evidence type="ECO:0000313" key="3">
    <source>
        <dbReference type="EMBL" id="MTV52900.1"/>
    </source>
</evidence>
<feature type="chain" id="PRO_5026352755" description="DUF885 family protein" evidence="1">
    <location>
        <begin position="24"/>
        <end position="432"/>
    </location>
</feature>
<protein>
    <recommendedName>
        <fullName evidence="6">DUF885 family protein</fullName>
    </recommendedName>
</protein>
<keyword evidence="1" id="KW-0732">Signal</keyword>
<reference evidence="2" key="4">
    <citation type="submission" date="2024-05" db="EMBL/GenBank/DDBJ databases">
        <authorList>
            <person name="Sun Q."/>
            <person name="Zhou Y."/>
        </authorList>
    </citation>
    <scope>NUCLEOTIDE SEQUENCE</scope>
    <source>
        <strain evidence="2">CGMCC 1.15931</strain>
    </source>
</reference>
<dbReference type="Proteomes" id="UP000430634">
    <property type="component" value="Unassembled WGS sequence"/>
</dbReference>
<reference evidence="5" key="2">
    <citation type="journal article" date="2019" name="Int. J. Syst. Evol. Microbiol.">
        <title>The Global Catalogue of Microorganisms (GCM) 10K type strain sequencing project: providing services to taxonomists for standard genome sequencing and annotation.</title>
        <authorList>
            <consortium name="The Broad Institute Genomics Platform"/>
            <consortium name="The Broad Institute Genome Sequencing Center for Infectious Disease"/>
            <person name="Wu L."/>
            <person name="Ma J."/>
        </authorList>
    </citation>
    <scope>NUCLEOTIDE SEQUENCE [LARGE SCALE GENOMIC DNA]</scope>
    <source>
        <strain evidence="5">CGMCC 1.15931</strain>
    </source>
</reference>
<feature type="signal peptide" evidence="1">
    <location>
        <begin position="1"/>
        <end position="23"/>
    </location>
</feature>
<keyword evidence="5" id="KW-1185">Reference proteome</keyword>
<name>A0A6I3SUQ9_9BURK</name>